<dbReference type="Proteomes" id="UP000236630">
    <property type="component" value="Unassembled WGS sequence"/>
</dbReference>
<comment type="caution">
    <text evidence="1">The sequence shown here is derived from an EMBL/GenBank/DDBJ whole genome shotgun (WGS) entry which is preliminary data.</text>
</comment>
<evidence type="ECO:0000313" key="2">
    <source>
        <dbReference type="Proteomes" id="UP000236630"/>
    </source>
</evidence>
<dbReference type="AlphaFoldDB" id="A0A2H5Q920"/>
<feature type="non-terminal residue" evidence="1">
    <location>
        <position position="69"/>
    </location>
</feature>
<sequence length="69" mass="7533">MRPSMGAQLTVDPPPFPFACRRPVEEEDSYESSLESYILTALDSEAVTAICDAKLRTTDIEAATSSTLH</sequence>
<dbReference type="EMBL" id="BDQV01000258">
    <property type="protein sequence ID" value="GAY61136.1"/>
    <property type="molecule type" value="Genomic_DNA"/>
</dbReference>
<organism evidence="1 2">
    <name type="scientific">Citrus unshiu</name>
    <name type="common">Satsuma mandarin</name>
    <name type="synonym">Citrus nobilis var. unshiu</name>
    <dbReference type="NCBI Taxonomy" id="55188"/>
    <lineage>
        <taxon>Eukaryota</taxon>
        <taxon>Viridiplantae</taxon>
        <taxon>Streptophyta</taxon>
        <taxon>Embryophyta</taxon>
        <taxon>Tracheophyta</taxon>
        <taxon>Spermatophyta</taxon>
        <taxon>Magnoliopsida</taxon>
        <taxon>eudicotyledons</taxon>
        <taxon>Gunneridae</taxon>
        <taxon>Pentapetalae</taxon>
        <taxon>rosids</taxon>
        <taxon>malvids</taxon>
        <taxon>Sapindales</taxon>
        <taxon>Rutaceae</taxon>
        <taxon>Aurantioideae</taxon>
        <taxon>Citrus</taxon>
    </lineage>
</organism>
<reference evidence="1 2" key="1">
    <citation type="journal article" date="2017" name="Front. Genet.">
        <title>Draft sequencing of the heterozygous diploid genome of Satsuma (Citrus unshiu Marc.) using a hybrid assembly approach.</title>
        <authorList>
            <person name="Shimizu T."/>
            <person name="Tanizawa Y."/>
            <person name="Mochizuki T."/>
            <person name="Nagasaki H."/>
            <person name="Yoshioka T."/>
            <person name="Toyoda A."/>
            <person name="Fujiyama A."/>
            <person name="Kaminuma E."/>
            <person name="Nakamura Y."/>
        </authorList>
    </citation>
    <scope>NUCLEOTIDE SEQUENCE [LARGE SCALE GENOMIC DNA]</scope>
    <source>
        <strain evidence="2">cv. Miyagawa wase</strain>
    </source>
</reference>
<gene>
    <name evidence="1" type="ORF">CUMW_207420</name>
</gene>
<name>A0A2H5Q920_CITUN</name>
<keyword evidence="2" id="KW-1185">Reference proteome</keyword>
<evidence type="ECO:0000313" key="1">
    <source>
        <dbReference type="EMBL" id="GAY61136.1"/>
    </source>
</evidence>
<proteinExistence type="predicted"/>
<protein>
    <submittedName>
        <fullName evidence="1">Uncharacterized protein</fullName>
    </submittedName>
</protein>
<accession>A0A2H5Q920</accession>